<protein>
    <submittedName>
        <fullName evidence="1">Uncharacterized protein</fullName>
    </submittedName>
</protein>
<name>A0A3B1ATZ4_9ZZZZ</name>
<sequence length="363" mass="40285">AQAVPSFAAKYEKNCSYCHNAWPQLNNKGRKFKERGYRLKEDLKVEDQASPYYEAGNFPISGLVISRPYDKVDSGDRMLHAINGVALFIAGTMGKNVSVFTQIEAENEANFTPEVGSTALSYRFNKEATLQMTWSQANWADGYGFLGNHFRLTRGSVGVIDQSFGDADGGGKLRSKRQNVAMTGRVANEKLFYNVGFGGVANNVEGVSGNAPGDGTSMNARIAFDIKKNIMVGGYILDGEAGNMNFNRVAIDTQADLKDIRIQAAYVMAEDDAIGGTDKNNAFSLQAYNVMKTKKGMPTWVQLVRLDNYERNDGTHEYNELTLNITHYLAQNIKAYIEYWDRFDTPTGVDKDNRLTLQLYVGL</sequence>
<proteinExistence type="predicted"/>
<evidence type="ECO:0000313" key="1">
    <source>
        <dbReference type="EMBL" id="VAW96226.1"/>
    </source>
</evidence>
<dbReference type="AlphaFoldDB" id="A0A3B1ATZ4"/>
<feature type="non-terminal residue" evidence="1">
    <location>
        <position position="1"/>
    </location>
</feature>
<organism evidence="1">
    <name type="scientific">hydrothermal vent metagenome</name>
    <dbReference type="NCBI Taxonomy" id="652676"/>
    <lineage>
        <taxon>unclassified sequences</taxon>
        <taxon>metagenomes</taxon>
        <taxon>ecological metagenomes</taxon>
    </lineage>
</organism>
<reference evidence="1" key="1">
    <citation type="submission" date="2018-06" db="EMBL/GenBank/DDBJ databases">
        <authorList>
            <person name="Zhirakovskaya E."/>
        </authorList>
    </citation>
    <scope>NUCLEOTIDE SEQUENCE</scope>
</reference>
<dbReference type="EMBL" id="UOFV01000080">
    <property type="protein sequence ID" value="VAW96226.1"/>
    <property type="molecule type" value="Genomic_DNA"/>
</dbReference>
<accession>A0A3B1ATZ4</accession>
<gene>
    <name evidence="1" type="ORF">MNBD_GAMMA19-2233</name>
</gene>
<dbReference type="SUPFAM" id="SSF56935">
    <property type="entry name" value="Porins"/>
    <property type="match status" value="1"/>
</dbReference>